<feature type="domain" description="Heterokaryon incompatibility" evidence="1">
    <location>
        <begin position="4"/>
        <end position="55"/>
    </location>
</feature>
<evidence type="ECO:0000313" key="2">
    <source>
        <dbReference type="EMBL" id="KAG9243586.1"/>
    </source>
</evidence>
<dbReference type="Pfam" id="PF06985">
    <property type="entry name" value="HET"/>
    <property type="match status" value="1"/>
</dbReference>
<dbReference type="PANTHER" id="PTHR33112:SF10">
    <property type="entry name" value="TOL"/>
    <property type="match status" value="1"/>
</dbReference>
<dbReference type="Proteomes" id="UP000887226">
    <property type="component" value="Unassembled WGS sequence"/>
</dbReference>
<evidence type="ECO:0000259" key="1">
    <source>
        <dbReference type="Pfam" id="PF06985"/>
    </source>
</evidence>
<keyword evidence="3" id="KW-1185">Reference proteome</keyword>
<dbReference type="OrthoDB" id="5125733at2759"/>
<organism evidence="2 3">
    <name type="scientific">Calycina marina</name>
    <dbReference type="NCBI Taxonomy" id="1763456"/>
    <lineage>
        <taxon>Eukaryota</taxon>
        <taxon>Fungi</taxon>
        <taxon>Dikarya</taxon>
        <taxon>Ascomycota</taxon>
        <taxon>Pezizomycotina</taxon>
        <taxon>Leotiomycetes</taxon>
        <taxon>Helotiales</taxon>
        <taxon>Pezizellaceae</taxon>
        <taxon>Calycina</taxon>
    </lineage>
</organism>
<dbReference type="EMBL" id="MU253966">
    <property type="protein sequence ID" value="KAG9243586.1"/>
    <property type="molecule type" value="Genomic_DNA"/>
</dbReference>
<dbReference type="InterPro" id="IPR010730">
    <property type="entry name" value="HET"/>
</dbReference>
<evidence type="ECO:0000313" key="3">
    <source>
        <dbReference type="Proteomes" id="UP000887226"/>
    </source>
</evidence>
<dbReference type="PANTHER" id="PTHR33112">
    <property type="entry name" value="DOMAIN PROTEIN, PUTATIVE-RELATED"/>
    <property type="match status" value="1"/>
</dbReference>
<reference evidence="2" key="1">
    <citation type="journal article" date="2021" name="IMA Fungus">
        <title>Genomic characterization of three marine fungi, including Emericellopsis atlantica sp. nov. with signatures of a generalist lifestyle and marine biomass degradation.</title>
        <authorList>
            <person name="Hagestad O.C."/>
            <person name="Hou L."/>
            <person name="Andersen J.H."/>
            <person name="Hansen E.H."/>
            <person name="Altermark B."/>
            <person name="Li C."/>
            <person name="Kuhnert E."/>
            <person name="Cox R.J."/>
            <person name="Crous P.W."/>
            <person name="Spatafora J.W."/>
            <person name="Lail K."/>
            <person name="Amirebrahimi M."/>
            <person name="Lipzen A."/>
            <person name="Pangilinan J."/>
            <person name="Andreopoulos W."/>
            <person name="Hayes R.D."/>
            <person name="Ng V."/>
            <person name="Grigoriev I.V."/>
            <person name="Jackson S.A."/>
            <person name="Sutton T.D.S."/>
            <person name="Dobson A.D.W."/>
            <person name="Rama T."/>
        </authorList>
    </citation>
    <scope>NUCLEOTIDE SEQUENCE</scope>
    <source>
        <strain evidence="2">TRa3180A</strain>
    </source>
</reference>
<sequence>MPLLGISYLWIDGLCIIQDNPKDWATESSQMLSIFGQCVFSIAAARAPNRSCGFFFSKEIPVFLASVRLSTFAANVLSTRAWVFQEHFLARRILYMSDTQMFWQCEGAVSELFSIRVPYYVPPCSKRRKHTRFANLPAWDLVVERYTHRDITFSEGKLPALAGIANLYYGGRTNEYCAGLWPRNIEGQLLCSASSASQPLPNRAPSWS</sequence>
<accession>A0A9P8CFQ2</accession>
<dbReference type="AlphaFoldDB" id="A0A9P8CFQ2"/>
<protein>
    <recommendedName>
        <fullName evidence="1">Heterokaryon incompatibility domain-containing protein</fullName>
    </recommendedName>
</protein>
<name>A0A9P8CFQ2_9HELO</name>
<proteinExistence type="predicted"/>
<gene>
    <name evidence="2" type="ORF">BJ878DRAFT_461991</name>
</gene>
<comment type="caution">
    <text evidence="2">The sequence shown here is derived from an EMBL/GenBank/DDBJ whole genome shotgun (WGS) entry which is preliminary data.</text>
</comment>